<feature type="compositionally biased region" description="Acidic residues" evidence="1">
    <location>
        <begin position="118"/>
        <end position="132"/>
    </location>
</feature>
<dbReference type="Proteomes" id="UP000604825">
    <property type="component" value="Unassembled WGS sequence"/>
</dbReference>
<protein>
    <submittedName>
        <fullName evidence="2">Uncharacterized protein</fullName>
    </submittedName>
</protein>
<dbReference type="AlphaFoldDB" id="A0A811SEF7"/>
<sequence>MRCNMNLNKLPLDFDEDFLDAFDVDYVTGNPTFCIQVSTFAEIPQPDEEHVNQQISEEVPTVSKIRLSFEQARTNTSRRSAITREMQKVQFVCNKEGFGWKRRVAQLVDVVTCYSDNDEAEEDSTQEEEDEQGENRKKFDEWATSSIMYNIQYFHVYIEIKNSHEANMAML</sequence>
<feature type="region of interest" description="Disordered" evidence="1">
    <location>
        <begin position="118"/>
        <end position="138"/>
    </location>
</feature>
<organism evidence="2 3">
    <name type="scientific">Miscanthus lutarioriparius</name>
    <dbReference type="NCBI Taxonomy" id="422564"/>
    <lineage>
        <taxon>Eukaryota</taxon>
        <taxon>Viridiplantae</taxon>
        <taxon>Streptophyta</taxon>
        <taxon>Embryophyta</taxon>
        <taxon>Tracheophyta</taxon>
        <taxon>Spermatophyta</taxon>
        <taxon>Magnoliopsida</taxon>
        <taxon>Liliopsida</taxon>
        <taxon>Poales</taxon>
        <taxon>Poaceae</taxon>
        <taxon>PACMAD clade</taxon>
        <taxon>Panicoideae</taxon>
        <taxon>Andropogonodae</taxon>
        <taxon>Andropogoneae</taxon>
        <taxon>Saccharinae</taxon>
        <taxon>Miscanthus</taxon>
    </lineage>
</organism>
<evidence type="ECO:0000313" key="2">
    <source>
        <dbReference type="EMBL" id="CAD6339100.1"/>
    </source>
</evidence>
<evidence type="ECO:0000256" key="1">
    <source>
        <dbReference type="SAM" id="MobiDB-lite"/>
    </source>
</evidence>
<dbReference type="EMBL" id="CAJGYO010000019">
    <property type="protein sequence ID" value="CAD6339100.1"/>
    <property type="molecule type" value="Genomic_DNA"/>
</dbReference>
<accession>A0A811SEF7</accession>
<gene>
    <name evidence="2" type="ORF">NCGR_LOCUS63198</name>
</gene>
<evidence type="ECO:0000313" key="3">
    <source>
        <dbReference type="Proteomes" id="UP000604825"/>
    </source>
</evidence>
<comment type="caution">
    <text evidence="2">The sequence shown here is derived from an EMBL/GenBank/DDBJ whole genome shotgun (WGS) entry which is preliminary data.</text>
</comment>
<reference evidence="2" key="1">
    <citation type="submission" date="2020-10" db="EMBL/GenBank/DDBJ databases">
        <authorList>
            <person name="Han B."/>
            <person name="Lu T."/>
            <person name="Zhao Q."/>
            <person name="Huang X."/>
            <person name="Zhao Y."/>
        </authorList>
    </citation>
    <scope>NUCLEOTIDE SEQUENCE</scope>
</reference>
<keyword evidence="3" id="KW-1185">Reference proteome</keyword>
<name>A0A811SEF7_9POAL</name>
<proteinExistence type="predicted"/>